<evidence type="ECO:0000313" key="19">
    <source>
        <dbReference type="Proteomes" id="UP000770717"/>
    </source>
</evidence>
<dbReference type="EMBL" id="WNTK01000004">
    <property type="protein sequence ID" value="KAG9484734.1"/>
    <property type="molecule type" value="Genomic_DNA"/>
</dbReference>
<evidence type="ECO:0000256" key="17">
    <source>
        <dbReference type="ARBA" id="ARBA00079971"/>
    </source>
</evidence>
<evidence type="ECO:0000256" key="6">
    <source>
        <dbReference type="ARBA" id="ARBA00022679"/>
    </source>
</evidence>
<dbReference type="GO" id="GO:0019843">
    <property type="term" value="F:rRNA binding"/>
    <property type="evidence" value="ECO:0007669"/>
    <property type="project" value="UniProtKB-KW"/>
</dbReference>
<evidence type="ECO:0000256" key="8">
    <source>
        <dbReference type="ARBA" id="ARBA00022730"/>
    </source>
</evidence>
<evidence type="ECO:0000256" key="3">
    <source>
        <dbReference type="ARBA" id="ARBA00022517"/>
    </source>
</evidence>
<dbReference type="SUPFAM" id="SSF75217">
    <property type="entry name" value="alpha/beta knot"/>
    <property type="match status" value="1"/>
</dbReference>
<dbReference type="CDD" id="cd18088">
    <property type="entry name" value="Nep1-like"/>
    <property type="match status" value="1"/>
</dbReference>
<dbReference type="GO" id="GO:0070475">
    <property type="term" value="P:rRNA base methylation"/>
    <property type="evidence" value="ECO:0007669"/>
    <property type="project" value="InterPro"/>
</dbReference>
<dbReference type="Proteomes" id="UP000770717">
    <property type="component" value="Unassembled WGS sequence"/>
</dbReference>
<evidence type="ECO:0000256" key="16">
    <source>
        <dbReference type="ARBA" id="ARBA00079565"/>
    </source>
</evidence>
<evidence type="ECO:0000256" key="12">
    <source>
        <dbReference type="ARBA" id="ARBA00063756"/>
    </source>
</evidence>
<keyword evidence="19" id="KW-1185">Reference proteome</keyword>
<reference evidence="18" key="1">
    <citation type="thesis" date="2020" institute="ProQuest LLC" country="789 East Eisenhower Parkway, Ann Arbor, MI, USA">
        <title>Comparative Genomics and Chromosome Evolution.</title>
        <authorList>
            <person name="Mudd A.B."/>
        </authorList>
    </citation>
    <scope>NUCLEOTIDE SEQUENCE</scope>
    <source>
        <strain evidence="18">HN-11 Male</strain>
        <tissue evidence="18">Kidney and liver</tissue>
    </source>
</reference>
<keyword evidence="4" id="KW-0698">rRNA processing</keyword>
<keyword evidence="10" id="KW-0539">Nucleus</keyword>
<dbReference type="AlphaFoldDB" id="A0A8J6FBV3"/>
<evidence type="ECO:0000256" key="11">
    <source>
        <dbReference type="ARBA" id="ARBA00051029"/>
    </source>
</evidence>
<keyword evidence="9" id="KW-0694">RNA-binding</keyword>
<evidence type="ECO:0000256" key="14">
    <source>
        <dbReference type="ARBA" id="ARBA00077532"/>
    </source>
</evidence>
<keyword evidence="7" id="KW-0949">S-adenosyl-L-methionine</keyword>
<dbReference type="OrthoDB" id="269804at2759"/>
<evidence type="ECO:0000256" key="2">
    <source>
        <dbReference type="ARBA" id="ARBA00008115"/>
    </source>
</evidence>
<dbReference type="InterPro" id="IPR029026">
    <property type="entry name" value="tRNA_m1G_MTases_N"/>
</dbReference>
<evidence type="ECO:0000256" key="10">
    <source>
        <dbReference type="ARBA" id="ARBA00023242"/>
    </source>
</evidence>
<evidence type="ECO:0000256" key="9">
    <source>
        <dbReference type="ARBA" id="ARBA00022884"/>
    </source>
</evidence>
<evidence type="ECO:0000256" key="15">
    <source>
        <dbReference type="ARBA" id="ARBA00078441"/>
    </source>
</evidence>
<dbReference type="InterPro" id="IPR005304">
    <property type="entry name" value="Rbsml_bgen_MeTrfase_EMG1/NEP1"/>
</dbReference>
<keyword evidence="5" id="KW-0489">Methyltransferase</keyword>
<dbReference type="GO" id="GO:0032040">
    <property type="term" value="C:small-subunit processome"/>
    <property type="evidence" value="ECO:0007669"/>
    <property type="project" value="TreeGrafter"/>
</dbReference>
<dbReference type="PANTHER" id="PTHR12636">
    <property type="entry name" value="NEP1/MRA1"/>
    <property type="match status" value="1"/>
</dbReference>
<keyword evidence="6" id="KW-0808">Transferase</keyword>
<comment type="caution">
    <text evidence="18">The sequence shown here is derived from an EMBL/GenBank/DDBJ whole genome shotgun (WGS) entry which is preliminary data.</text>
</comment>
<dbReference type="PANTHER" id="PTHR12636:SF5">
    <property type="entry name" value="RIBOSOMAL RNA SMALL SUBUNIT METHYLTRANSFERASE NEP1"/>
    <property type="match status" value="1"/>
</dbReference>
<comment type="catalytic activity">
    <reaction evidence="11">
        <text>pseudouridine(1248) in human 18S rRNA + S-adenosyl-L-methionine = N(1)-methylpseudouridine(1248) in human 18S rRNA + S-adenosyl-L-homocysteine + H(+)</text>
        <dbReference type="Rhea" id="RHEA:46712"/>
        <dbReference type="Rhea" id="RHEA-COMP:11638"/>
        <dbReference type="Rhea" id="RHEA-COMP:11639"/>
        <dbReference type="ChEBI" id="CHEBI:15378"/>
        <dbReference type="ChEBI" id="CHEBI:57856"/>
        <dbReference type="ChEBI" id="CHEBI:59789"/>
        <dbReference type="ChEBI" id="CHEBI:65314"/>
        <dbReference type="ChEBI" id="CHEBI:74890"/>
    </reaction>
</comment>
<comment type="subcellular location">
    <subcellularLocation>
        <location evidence="1">Nucleus</location>
        <location evidence="1">Nucleolus</location>
    </subcellularLocation>
</comment>
<dbReference type="GO" id="GO:0070037">
    <property type="term" value="F:rRNA (pseudouridine) methyltransferase activity"/>
    <property type="evidence" value="ECO:0007669"/>
    <property type="project" value="InterPro"/>
</dbReference>
<protein>
    <recommendedName>
        <fullName evidence="15">18S rRNA (pseudouridine(1248)-N1)-methyltransferase</fullName>
    </recommendedName>
    <alternativeName>
        <fullName evidence="17">18S rRNA Psi1248 methyltransferase</fullName>
    </alternativeName>
    <alternativeName>
        <fullName evidence="13">Nucleolar protein EMG1 homolog</fullName>
    </alternativeName>
    <alternativeName>
        <fullName evidence="16">Protein C2f</fullName>
    </alternativeName>
    <alternativeName>
        <fullName evidence="14">Ribosome biogenesis protein NEP1</fullName>
    </alternativeName>
</protein>
<keyword evidence="3" id="KW-0690">Ribosome biogenesis</keyword>
<dbReference type="Gene3D" id="3.40.1280.10">
    <property type="match status" value="1"/>
</dbReference>
<evidence type="ECO:0000256" key="4">
    <source>
        <dbReference type="ARBA" id="ARBA00022552"/>
    </source>
</evidence>
<evidence type="ECO:0000256" key="13">
    <source>
        <dbReference type="ARBA" id="ARBA00075957"/>
    </source>
</evidence>
<sequence>MAARREHTSVNHTEDEAPRVKRRKDKRLIVLLEGASLETVRVGKTYELLNCDQHKNVLVKNGRDPGEVRPDITHQSLLMLLDSPLNRAGLLQVYIHTQRNVLIEVNPQTRIPRTFPRFCGLMVQLLHKLSVRAADGPQKLLKVIKNPITDHLPAGCVKVATSFQGENLQCVRDLVPSEEPMMIIIGAFAHGSVNVDFSERCVSISRYPLSAALTCAKICTAFEEVWGVV</sequence>
<comment type="similarity">
    <text evidence="2">Belongs to the class IV-like SAM-binding methyltransferase superfamily. RNA methyltransferase NEP1 family.</text>
</comment>
<evidence type="ECO:0000256" key="7">
    <source>
        <dbReference type="ARBA" id="ARBA00022691"/>
    </source>
</evidence>
<dbReference type="Pfam" id="PF03587">
    <property type="entry name" value="EMG1"/>
    <property type="match status" value="1"/>
</dbReference>
<evidence type="ECO:0000256" key="5">
    <source>
        <dbReference type="ARBA" id="ARBA00022603"/>
    </source>
</evidence>
<keyword evidence="8" id="KW-0699">rRNA-binding</keyword>
<organism evidence="18 19">
    <name type="scientific">Eleutherodactylus coqui</name>
    <name type="common">Puerto Rican coqui</name>
    <dbReference type="NCBI Taxonomy" id="57060"/>
    <lineage>
        <taxon>Eukaryota</taxon>
        <taxon>Metazoa</taxon>
        <taxon>Chordata</taxon>
        <taxon>Craniata</taxon>
        <taxon>Vertebrata</taxon>
        <taxon>Euteleostomi</taxon>
        <taxon>Amphibia</taxon>
        <taxon>Batrachia</taxon>
        <taxon>Anura</taxon>
        <taxon>Neobatrachia</taxon>
        <taxon>Hyloidea</taxon>
        <taxon>Eleutherodactylidae</taxon>
        <taxon>Eleutherodactylinae</taxon>
        <taxon>Eleutherodactylus</taxon>
        <taxon>Eleutherodactylus</taxon>
    </lineage>
</organism>
<dbReference type="FunFam" id="3.40.1280.10:FF:000003">
    <property type="entry name" value="Ribosomal RNA small subunit methyltransferase"/>
    <property type="match status" value="1"/>
</dbReference>
<comment type="subunit">
    <text evidence="12">Homodimer. Part of the small subunit (SSU) processome, composed of more than 70 proteins and the RNA chaperone small nucleolar RNA (snoRNA) U3.</text>
</comment>
<evidence type="ECO:0000313" key="18">
    <source>
        <dbReference type="EMBL" id="KAG9484734.1"/>
    </source>
</evidence>
<evidence type="ECO:0000256" key="1">
    <source>
        <dbReference type="ARBA" id="ARBA00004604"/>
    </source>
</evidence>
<accession>A0A8J6FBV3</accession>
<name>A0A8J6FBV3_ELECQ</name>
<proteinExistence type="inferred from homology"/>
<dbReference type="InterPro" id="IPR029028">
    <property type="entry name" value="Alpha/beta_knot_MTases"/>
</dbReference>
<gene>
    <name evidence="18" type="ORF">GDO78_008047</name>
</gene>